<evidence type="ECO:0000259" key="1">
    <source>
        <dbReference type="PROSITE" id="PS50851"/>
    </source>
</evidence>
<dbReference type="SMART" id="SM00260">
    <property type="entry name" value="CheW"/>
    <property type="match status" value="1"/>
</dbReference>
<name>A0A5C5GAT0_9RHOB</name>
<dbReference type="Gene3D" id="2.30.30.40">
    <property type="entry name" value="SH3 Domains"/>
    <property type="match status" value="1"/>
</dbReference>
<dbReference type="Gene3D" id="2.40.50.180">
    <property type="entry name" value="CheA-289, Domain 4"/>
    <property type="match status" value="1"/>
</dbReference>
<accession>A0A5C5GAT0</accession>
<dbReference type="SUPFAM" id="SSF50341">
    <property type="entry name" value="CheW-like"/>
    <property type="match status" value="1"/>
</dbReference>
<reference evidence="2 3" key="1">
    <citation type="submission" date="2019-06" db="EMBL/GenBank/DDBJ databases">
        <title>Genome of new Rhodobacteraceae sp. SM1903.</title>
        <authorList>
            <person name="Ren X."/>
        </authorList>
    </citation>
    <scope>NUCLEOTIDE SEQUENCE [LARGE SCALE GENOMIC DNA]</scope>
    <source>
        <strain evidence="2 3">SM1903</strain>
    </source>
</reference>
<protein>
    <submittedName>
        <fullName evidence="2">Chemotaxis protein CheW</fullName>
    </submittedName>
</protein>
<evidence type="ECO:0000313" key="2">
    <source>
        <dbReference type="EMBL" id="TNY30667.1"/>
    </source>
</evidence>
<dbReference type="CDD" id="cd00732">
    <property type="entry name" value="CheW"/>
    <property type="match status" value="1"/>
</dbReference>
<dbReference type="RefSeq" id="WP_140197462.1">
    <property type="nucleotide sequence ID" value="NZ_CP065915.1"/>
</dbReference>
<dbReference type="Pfam" id="PF01584">
    <property type="entry name" value="CheW"/>
    <property type="match status" value="1"/>
</dbReference>
<sequence>MADTAELADSEFIEFVTFVAGEQSFCIEITQIREIRRWSPVTILPHSPEHVLGVINLRGAVIPIFDLAAKLGLGRISPTGRHVIIIAAVRGQTVGLLVDSVSEILSVRTDAVQETPNVRQDDTTSCILGVIPVEDGMTRVIDLSRIVLAAGEGAA</sequence>
<organism evidence="2 3">
    <name type="scientific">Pelagovum pacificum</name>
    <dbReference type="NCBI Taxonomy" id="2588711"/>
    <lineage>
        <taxon>Bacteria</taxon>
        <taxon>Pseudomonadati</taxon>
        <taxon>Pseudomonadota</taxon>
        <taxon>Alphaproteobacteria</taxon>
        <taxon>Rhodobacterales</taxon>
        <taxon>Paracoccaceae</taxon>
        <taxon>Pelagovum</taxon>
    </lineage>
</organism>
<keyword evidence="3" id="KW-1185">Reference proteome</keyword>
<dbReference type="AlphaFoldDB" id="A0A5C5GAT0"/>
<dbReference type="GO" id="GO:0006935">
    <property type="term" value="P:chemotaxis"/>
    <property type="evidence" value="ECO:0007669"/>
    <property type="project" value="InterPro"/>
</dbReference>
<proteinExistence type="predicted"/>
<evidence type="ECO:0000313" key="3">
    <source>
        <dbReference type="Proteomes" id="UP000314011"/>
    </source>
</evidence>
<dbReference type="InterPro" id="IPR036061">
    <property type="entry name" value="CheW-like_dom_sf"/>
</dbReference>
<dbReference type="PANTHER" id="PTHR22617:SF23">
    <property type="entry name" value="CHEMOTAXIS PROTEIN CHEW"/>
    <property type="match status" value="1"/>
</dbReference>
<dbReference type="PANTHER" id="PTHR22617">
    <property type="entry name" value="CHEMOTAXIS SENSOR HISTIDINE KINASE-RELATED"/>
    <property type="match status" value="1"/>
</dbReference>
<comment type="caution">
    <text evidence="2">The sequence shown here is derived from an EMBL/GenBank/DDBJ whole genome shotgun (WGS) entry which is preliminary data.</text>
</comment>
<dbReference type="InterPro" id="IPR039315">
    <property type="entry name" value="CheW"/>
</dbReference>
<feature type="domain" description="CheW-like" evidence="1">
    <location>
        <begin position="12"/>
        <end position="152"/>
    </location>
</feature>
<dbReference type="Proteomes" id="UP000314011">
    <property type="component" value="Unassembled WGS sequence"/>
</dbReference>
<dbReference type="InterPro" id="IPR002545">
    <property type="entry name" value="CheW-lke_dom"/>
</dbReference>
<dbReference type="PROSITE" id="PS50851">
    <property type="entry name" value="CHEW"/>
    <property type="match status" value="1"/>
</dbReference>
<dbReference type="GO" id="GO:0007165">
    <property type="term" value="P:signal transduction"/>
    <property type="evidence" value="ECO:0007669"/>
    <property type="project" value="InterPro"/>
</dbReference>
<dbReference type="EMBL" id="VFFF01000004">
    <property type="protein sequence ID" value="TNY30667.1"/>
    <property type="molecule type" value="Genomic_DNA"/>
</dbReference>
<dbReference type="OrthoDB" id="9794382at2"/>
<dbReference type="GO" id="GO:0005829">
    <property type="term" value="C:cytosol"/>
    <property type="evidence" value="ECO:0007669"/>
    <property type="project" value="TreeGrafter"/>
</dbReference>
<gene>
    <name evidence="2" type="ORF">FHY64_18995</name>
</gene>